<dbReference type="SUPFAM" id="SSF53067">
    <property type="entry name" value="Actin-like ATPase domain"/>
    <property type="match status" value="2"/>
</dbReference>
<dbReference type="InterPro" id="IPR043129">
    <property type="entry name" value="ATPase_NBD"/>
</dbReference>
<organism evidence="1 2">
    <name type="scientific">Candidatus Woesebacteria bacterium GW2011_GWB1_33_22</name>
    <dbReference type="NCBI Taxonomy" id="1618566"/>
    <lineage>
        <taxon>Bacteria</taxon>
        <taxon>Candidatus Woeseibacteriota</taxon>
    </lineage>
</organism>
<comment type="caution">
    <text evidence="1">The sequence shown here is derived from an EMBL/GenBank/DDBJ whole genome shotgun (WGS) entry which is preliminary data.</text>
</comment>
<reference evidence="1 2" key="1">
    <citation type="journal article" date="2015" name="Nature">
        <title>rRNA introns, odd ribosomes, and small enigmatic genomes across a large radiation of phyla.</title>
        <authorList>
            <person name="Brown C.T."/>
            <person name="Hug L.A."/>
            <person name="Thomas B.C."/>
            <person name="Sharon I."/>
            <person name="Castelle C.J."/>
            <person name="Singh A."/>
            <person name="Wilkins M.J."/>
            <person name="Williams K.H."/>
            <person name="Banfield J.F."/>
        </authorList>
    </citation>
    <scope>NUCLEOTIDE SEQUENCE [LARGE SCALE GENOMIC DNA]</scope>
</reference>
<dbReference type="InterPro" id="IPR050696">
    <property type="entry name" value="FtsA/MreB"/>
</dbReference>
<dbReference type="PANTHER" id="PTHR32432">
    <property type="entry name" value="CELL DIVISION PROTEIN FTSA-RELATED"/>
    <property type="match status" value="1"/>
</dbReference>
<dbReference type="Gene3D" id="3.30.1490.300">
    <property type="match status" value="1"/>
</dbReference>
<dbReference type="NCBIfam" id="TIGR01175">
    <property type="entry name" value="pilM"/>
    <property type="match status" value="1"/>
</dbReference>
<dbReference type="InterPro" id="IPR005883">
    <property type="entry name" value="PilM"/>
</dbReference>
<dbReference type="CDD" id="cd24049">
    <property type="entry name" value="ASKHA_NBD_PilM"/>
    <property type="match status" value="1"/>
</dbReference>
<evidence type="ECO:0000313" key="2">
    <source>
        <dbReference type="Proteomes" id="UP000034778"/>
    </source>
</evidence>
<dbReference type="AlphaFoldDB" id="A0A0G0C253"/>
<protein>
    <submittedName>
        <fullName evidence="1">Type IV pilus assembly protein PilM</fullName>
    </submittedName>
</protein>
<accession>A0A0G0C253</accession>
<dbReference type="STRING" id="1618566.UR35_C0002G0053"/>
<evidence type="ECO:0000313" key="1">
    <source>
        <dbReference type="EMBL" id="KKP45220.1"/>
    </source>
</evidence>
<dbReference type="EMBL" id="LBOW01000002">
    <property type="protein sequence ID" value="KKP45220.1"/>
    <property type="molecule type" value="Genomic_DNA"/>
</dbReference>
<name>A0A0G0C253_9BACT</name>
<dbReference type="PANTHER" id="PTHR32432:SF3">
    <property type="entry name" value="ETHANOLAMINE UTILIZATION PROTEIN EUTJ"/>
    <property type="match status" value="1"/>
</dbReference>
<dbReference type="Gene3D" id="3.30.420.40">
    <property type="match status" value="2"/>
</dbReference>
<dbReference type="PIRSF" id="PIRSF019169">
    <property type="entry name" value="PilM"/>
    <property type="match status" value="1"/>
</dbReference>
<dbReference type="Proteomes" id="UP000034778">
    <property type="component" value="Unassembled WGS sequence"/>
</dbReference>
<gene>
    <name evidence="1" type="ORF">UR35_C0002G0053</name>
</gene>
<proteinExistence type="predicted"/>
<sequence length="334" mass="36331">MVGIDIGSKSIKVIELTKESSKWNLKSSGAVGYSGASPDKMIDEKEFVALAEILKKTLKQIGITEKEVNISLPEQLAFTRIIKFPLLTDEEIVAAVKWEAEQYIPIPINEAVVQHIVLDRREAEAQTSVLLVAAPKIVVEKYVKVIRLAGFNPSSAETELTALARSMSPEKGTSILLDLGATSTDMAITRDSKVVFTRSIPVAGEAFTRAVAQSLGVNQSQAEEYKKTYGLSTEQLEGKVKLALEPIFRMVVDEIKKAIHYYQSEEKGEAPSSVVISGGASLMPNLISYLTEVLGIETILGNPFAKINLEPETAKSLSQYSSIYGTAVGLAMYD</sequence>
<dbReference type="Pfam" id="PF11104">
    <property type="entry name" value="PilM_2"/>
    <property type="match status" value="1"/>
</dbReference>